<gene>
    <name evidence="8" type="ORF">SCD90_04505</name>
</gene>
<dbReference type="InterPro" id="IPR017039">
    <property type="entry name" value="Virul_fac_BrkB"/>
</dbReference>
<comment type="caution">
    <text evidence="8">The sequence shown here is derived from an EMBL/GenBank/DDBJ whole genome shotgun (WGS) entry which is preliminary data.</text>
</comment>
<feature type="transmembrane region" description="Helical" evidence="7">
    <location>
        <begin position="206"/>
        <end position="239"/>
    </location>
</feature>
<comment type="subcellular location">
    <subcellularLocation>
        <location evidence="1">Cell membrane</location>
        <topology evidence="1">Multi-pass membrane protein</topology>
    </subcellularLocation>
</comment>
<evidence type="ECO:0000256" key="1">
    <source>
        <dbReference type="ARBA" id="ARBA00004651"/>
    </source>
</evidence>
<feature type="transmembrane region" description="Helical" evidence="7">
    <location>
        <begin position="283"/>
        <end position="305"/>
    </location>
</feature>
<evidence type="ECO:0000256" key="3">
    <source>
        <dbReference type="ARBA" id="ARBA00022692"/>
    </source>
</evidence>
<accession>A0ABU4RKI2</accession>
<keyword evidence="5 7" id="KW-0472">Membrane</keyword>
<evidence type="ECO:0000256" key="7">
    <source>
        <dbReference type="SAM" id="Phobius"/>
    </source>
</evidence>
<evidence type="ECO:0000256" key="2">
    <source>
        <dbReference type="ARBA" id="ARBA00022475"/>
    </source>
</evidence>
<feature type="transmembrane region" description="Helical" evidence="7">
    <location>
        <begin position="317"/>
        <end position="339"/>
    </location>
</feature>
<keyword evidence="4 7" id="KW-1133">Transmembrane helix</keyword>
<name>A0ABU4RKI2_9HYPH</name>
<proteinExistence type="predicted"/>
<sequence>MTREMARIEDGVSTGSGSSRIGTVALGAAILAFTMWRGHSADPRGGKHGDHAGAGAGTSAKSKTARGREAETPTQIPARGWTDILLRVYNEISEDRVLAVAAGVTFYALLAIFPALTAFVSLYGLIADRATLSEHLNALSGVMPGGGMEIISEQLTRLTSQPEQALGFGFVFGLALALWSANAGMKALFDAINVAYGEREKRGFFALNLLSLSFTVGAILFLVIGLIAIVVVPIVLNWFGLQGATEGLLAMLRWPVMLVVAALAISLLYRFGPSRERAKWRWVSVGSVVAALLWLGGSLLFSWYVTNFGSYNETYGSLGAAIGFMTWMWLSTVIILVGAELNSEAEHQTAKDSTSGAPKPMGERGAQMADNVAG</sequence>
<keyword evidence="3 7" id="KW-0812">Transmembrane</keyword>
<dbReference type="NCBIfam" id="TIGR00765">
    <property type="entry name" value="yihY_not_rbn"/>
    <property type="match status" value="1"/>
</dbReference>
<evidence type="ECO:0000313" key="8">
    <source>
        <dbReference type="EMBL" id="MDX6805317.1"/>
    </source>
</evidence>
<dbReference type="EMBL" id="JAXAFJ010000002">
    <property type="protein sequence ID" value="MDX6805317.1"/>
    <property type="molecule type" value="Genomic_DNA"/>
</dbReference>
<keyword evidence="2" id="KW-1003">Cell membrane</keyword>
<keyword evidence="9" id="KW-1185">Reference proteome</keyword>
<evidence type="ECO:0000256" key="5">
    <source>
        <dbReference type="ARBA" id="ARBA00023136"/>
    </source>
</evidence>
<reference evidence="8 9" key="1">
    <citation type="submission" date="2023-11" db="EMBL/GenBank/DDBJ databases">
        <authorList>
            <person name="Bao R."/>
        </authorList>
    </citation>
    <scope>NUCLEOTIDE SEQUENCE [LARGE SCALE GENOMIC DNA]</scope>
    <source>
        <strain evidence="8 9">PJ23</strain>
    </source>
</reference>
<dbReference type="Proteomes" id="UP001274321">
    <property type="component" value="Unassembled WGS sequence"/>
</dbReference>
<dbReference type="PANTHER" id="PTHR30213:SF0">
    <property type="entry name" value="UPF0761 MEMBRANE PROTEIN YIHY"/>
    <property type="match status" value="1"/>
</dbReference>
<evidence type="ECO:0000256" key="4">
    <source>
        <dbReference type="ARBA" id="ARBA00022989"/>
    </source>
</evidence>
<protein>
    <submittedName>
        <fullName evidence="8">YihY/virulence factor BrkB family protein</fullName>
    </submittedName>
</protein>
<feature type="compositionally biased region" description="Basic and acidic residues" evidence="6">
    <location>
        <begin position="42"/>
        <end position="51"/>
    </location>
</feature>
<dbReference type="Pfam" id="PF03631">
    <property type="entry name" value="Virul_fac_BrkB"/>
    <property type="match status" value="1"/>
</dbReference>
<organism evidence="8 9">
    <name type="scientific">Terrihabitans rhizophilus</name>
    <dbReference type="NCBI Taxonomy" id="3092662"/>
    <lineage>
        <taxon>Bacteria</taxon>
        <taxon>Pseudomonadati</taxon>
        <taxon>Pseudomonadota</taxon>
        <taxon>Alphaproteobacteria</taxon>
        <taxon>Hyphomicrobiales</taxon>
        <taxon>Terrihabitans</taxon>
    </lineage>
</organism>
<feature type="transmembrane region" description="Helical" evidence="7">
    <location>
        <begin position="251"/>
        <end position="271"/>
    </location>
</feature>
<feature type="transmembrane region" description="Helical" evidence="7">
    <location>
        <begin position="165"/>
        <end position="185"/>
    </location>
</feature>
<evidence type="ECO:0000313" key="9">
    <source>
        <dbReference type="Proteomes" id="UP001274321"/>
    </source>
</evidence>
<feature type="transmembrane region" description="Helical" evidence="7">
    <location>
        <begin position="97"/>
        <end position="126"/>
    </location>
</feature>
<dbReference type="RefSeq" id="WP_319843438.1">
    <property type="nucleotide sequence ID" value="NZ_JAXAFJ010000002.1"/>
</dbReference>
<dbReference type="PANTHER" id="PTHR30213">
    <property type="entry name" value="INNER MEMBRANE PROTEIN YHJD"/>
    <property type="match status" value="1"/>
</dbReference>
<feature type="region of interest" description="Disordered" evidence="6">
    <location>
        <begin position="42"/>
        <end position="74"/>
    </location>
</feature>
<feature type="region of interest" description="Disordered" evidence="6">
    <location>
        <begin position="347"/>
        <end position="374"/>
    </location>
</feature>
<evidence type="ECO:0000256" key="6">
    <source>
        <dbReference type="SAM" id="MobiDB-lite"/>
    </source>
</evidence>